<sequence>MIGDLHCHTRVSDGSTGIDDVVLYAKRGGLDFVAITDHDTMAGVSRAEQLGRRCGIGVIAGAELSAWDFVRKRKVHLLCYLPKNPDRLEGLMKHTRENRDKAMRESMHRVMRLFPVTEEHILRYAQGSSTLHHVHIMSALMDLGYANTVYGDLFQELLSPHGSCYTPFSYPEVREAAALIKSAGGICVLAHPSVYDSIELMVELAQEGVIDGVERYHPRVKATDIPAIEQVAFRYDLIVTGGTDFHGAFSPKPNPLGTCITEQAALKRIFQLSKNRQD</sequence>
<dbReference type="EMBL" id="CZBE01000007">
    <property type="protein sequence ID" value="CUP57575.1"/>
    <property type="molecule type" value="Genomic_DNA"/>
</dbReference>
<protein>
    <submittedName>
        <fullName evidence="2">Error-prone DNA polymerase</fullName>
    </submittedName>
    <submittedName>
        <fullName evidence="3">PHP domain-containing protein</fullName>
    </submittedName>
</protein>
<dbReference type="RefSeq" id="WP_006877052.1">
    <property type="nucleotide sequence ID" value="NZ_CABIWA010000009.1"/>
</dbReference>
<dbReference type="Proteomes" id="UP000260828">
    <property type="component" value="Unassembled WGS sequence"/>
</dbReference>
<dbReference type="SUPFAM" id="SSF89550">
    <property type="entry name" value="PHP domain-like"/>
    <property type="match status" value="1"/>
</dbReference>
<dbReference type="OrthoDB" id="9804333at2"/>
<dbReference type="Proteomes" id="UP000095765">
    <property type="component" value="Unassembled WGS sequence"/>
</dbReference>
<dbReference type="SMART" id="SM00481">
    <property type="entry name" value="POLIIIAc"/>
    <property type="match status" value="1"/>
</dbReference>
<dbReference type="InterPro" id="IPR052018">
    <property type="entry name" value="PHP_domain"/>
</dbReference>
<dbReference type="Gene3D" id="3.20.20.140">
    <property type="entry name" value="Metal-dependent hydrolases"/>
    <property type="match status" value="1"/>
</dbReference>
<evidence type="ECO:0000259" key="1">
    <source>
        <dbReference type="SMART" id="SM00481"/>
    </source>
</evidence>
<dbReference type="AlphaFoldDB" id="A0A174PGQ7"/>
<dbReference type="GO" id="GO:0004534">
    <property type="term" value="F:5'-3' RNA exonuclease activity"/>
    <property type="evidence" value="ECO:0007669"/>
    <property type="project" value="TreeGrafter"/>
</dbReference>
<name>A0A174PGQ7_9FIRM</name>
<evidence type="ECO:0000313" key="3">
    <source>
        <dbReference type="EMBL" id="RGE69906.1"/>
    </source>
</evidence>
<gene>
    <name evidence="3" type="ORF">DXC40_02265</name>
    <name evidence="2" type="ORF">ERS852551_01237</name>
</gene>
<dbReference type="PANTHER" id="PTHR42924:SF3">
    <property type="entry name" value="POLYMERASE_HISTIDINOL PHOSPHATASE N-TERMINAL DOMAIN-CONTAINING PROTEIN"/>
    <property type="match status" value="1"/>
</dbReference>
<dbReference type="InterPro" id="IPR003141">
    <property type="entry name" value="Pol/His_phosphatase_N"/>
</dbReference>
<dbReference type="InterPro" id="IPR004013">
    <property type="entry name" value="PHP_dom"/>
</dbReference>
<proteinExistence type="predicted"/>
<feature type="domain" description="Polymerase/histidinol phosphatase N-terminal" evidence="1">
    <location>
        <begin position="3"/>
        <end position="68"/>
    </location>
</feature>
<organism evidence="2 4">
    <name type="scientific">Anaerotruncus colihominis</name>
    <dbReference type="NCBI Taxonomy" id="169435"/>
    <lineage>
        <taxon>Bacteria</taxon>
        <taxon>Bacillati</taxon>
        <taxon>Bacillota</taxon>
        <taxon>Clostridia</taxon>
        <taxon>Eubacteriales</taxon>
        <taxon>Oscillospiraceae</taxon>
        <taxon>Anaerotruncus</taxon>
    </lineage>
</organism>
<reference evidence="2 4" key="1">
    <citation type="submission" date="2015-09" db="EMBL/GenBank/DDBJ databases">
        <authorList>
            <consortium name="Pathogen Informatics"/>
        </authorList>
    </citation>
    <scope>NUCLEOTIDE SEQUENCE [LARGE SCALE GENOMIC DNA]</scope>
    <source>
        <strain evidence="2 4">2789STDY5834939</strain>
    </source>
</reference>
<reference evidence="3 5" key="2">
    <citation type="submission" date="2018-08" db="EMBL/GenBank/DDBJ databases">
        <title>A genome reference for cultivated species of the human gut microbiota.</title>
        <authorList>
            <person name="Zou Y."/>
            <person name="Xue W."/>
            <person name="Luo G."/>
        </authorList>
    </citation>
    <scope>NUCLEOTIDE SEQUENCE [LARGE SCALE GENOMIC DNA]</scope>
    <source>
        <strain evidence="3 5">TF05-12AC</strain>
    </source>
</reference>
<dbReference type="CDD" id="cd07438">
    <property type="entry name" value="PHP_HisPPase_AMP"/>
    <property type="match status" value="1"/>
</dbReference>
<dbReference type="Pfam" id="PF02811">
    <property type="entry name" value="PHP"/>
    <property type="match status" value="1"/>
</dbReference>
<dbReference type="InterPro" id="IPR016195">
    <property type="entry name" value="Pol/histidinol_Pase-like"/>
</dbReference>
<dbReference type="Gene3D" id="1.10.150.650">
    <property type="match status" value="1"/>
</dbReference>
<dbReference type="PANTHER" id="PTHR42924">
    <property type="entry name" value="EXONUCLEASE"/>
    <property type="match status" value="1"/>
</dbReference>
<evidence type="ECO:0000313" key="5">
    <source>
        <dbReference type="Proteomes" id="UP000260828"/>
    </source>
</evidence>
<dbReference type="GO" id="GO:0035312">
    <property type="term" value="F:5'-3' DNA exonuclease activity"/>
    <property type="evidence" value="ECO:0007669"/>
    <property type="project" value="TreeGrafter"/>
</dbReference>
<accession>A0A174PGQ7</accession>
<evidence type="ECO:0000313" key="2">
    <source>
        <dbReference type="EMBL" id="CUP57575.1"/>
    </source>
</evidence>
<dbReference type="EMBL" id="QVME01000001">
    <property type="protein sequence ID" value="RGE69906.1"/>
    <property type="molecule type" value="Genomic_DNA"/>
</dbReference>
<evidence type="ECO:0000313" key="4">
    <source>
        <dbReference type="Proteomes" id="UP000095765"/>
    </source>
</evidence>